<evidence type="ECO:0000259" key="1">
    <source>
        <dbReference type="Pfam" id="PF13569"/>
    </source>
</evidence>
<dbReference type="RefSeq" id="WP_137250838.1">
    <property type="nucleotide sequence ID" value="NZ_SZQA01000041.1"/>
</dbReference>
<evidence type="ECO:0000313" key="4">
    <source>
        <dbReference type="Proteomes" id="UP000308705"/>
    </source>
</evidence>
<dbReference type="Proteomes" id="UP000308705">
    <property type="component" value="Unassembled WGS sequence"/>
</dbReference>
<name>A0A4U3M6G9_9ACTN</name>
<gene>
    <name evidence="3" type="ORF">FDA94_32220</name>
</gene>
<dbReference type="EMBL" id="SZQA01000041">
    <property type="protein sequence ID" value="TKK83779.1"/>
    <property type="molecule type" value="Genomic_DNA"/>
</dbReference>
<reference evidence="3 4" key="1">
    <citation type="submission" date="2019-04" db="EMBL/GenBank/DDBJ databases">
        <title>Herbidospora sp. NEAU-GS14.nov., a novel actinomycete isolated from soil.</title>
        <authorList>
            <person name="Han L."/>
        </authorList>
    </citation>
    <scope>NUCLEOTIDE SEQUENCE [LARGE SCALE GENOMIC DNA]</scope>
    <source>
        <strain evidence="3 4">NEAU-GS14</strain>
    </source>
</reference>
<dbReference type="Pfam" id="PF24879">
    <property type="entry name" value="DUF7737"/>
    <property type="match status" value="1"/>
</dbReference>
<protein>
    <submittedName>
        <fullName evidence="3">DUF4132 domain-containing protein</fullName>
    </submittedName>
</protein>
<feature type="domain" description="DUF4132" evidence="1">
    <location>
        <begin position="399"/>
        <end position="574"/>
    </location>
</feature>
<comment type="caution">
    <text evidence="3">The sequence shown here is derived from an EMBL/GenBank/DDBJ whole genome shotgun (WGS) entry which is preliminary data.</text>
</comment>
<dbReference type="OrthoDB" id="9763697at2"/>
<evidence type="ECO:0000313" key="3">
    <source>
        <dbReference type="EMBL" id="TKK83779.1"/>
    </source>
</evidence>
<evidence type="ECO:0000259" key="2">
    <source>
        <dbReference type="Pfam" id="PF24879"/>
    </source>
</evidence>
<dbReference type="InterPro" id="IPR056639">
    <property type="entry name" value="DUF7737"/>
</dbReference>
<dbReference type="InterPro" id="IPR025406">
    <property type="entry name" value="DUF4132"/>
</dbReference>
<feature type="domain" description="DUF7737" evidence="2">
    <location>
        <begin position="687"/>
        <end position="788"/>
    </location>
</feature>
<keyword evidence="4" id="KW-1185">Reference proteome</keyword>
<proteinExistence type="predicted"/>
<dbReference type="AlphaFoldDB" id="A0A4U3M6G9"/>
<organism evidence="3 4">
    <name type="scientific">Herbidospora galbida</name>
    <dbReference type="NCBI Taxonomy" id="2575442"/>
    <lineage>
        <taxon>Bacteria</taxon>
        <taxon>Bacillati</taxon>
        <taxon>Actinomycetota</taxon>
        <taxon>Actinomycetes</taxon>
        <taxon>Streptosporangiales</taxon>
        <taxon>Streptosporangiaceae</taxon>
        <taxon>Herbidospora</taxon>
    </lineage>
</organism>
<sequence>MGVLDGLPAESRGWLDELDPETLEVFDRLDGVVTPRGPYGYIDNPLFKELSGGWGEAEWRATALWAQLLTLNGDVFDWPFLIQVAKRKLNWTPHQRDLLWRTTGTASVRYADTVLEIPVSAVRGLPVAEREPLVPSMTRARREMDKLPHAVAAPVVRRLDDLLAEHLAGEPAAAVHCLLPSDDAFAELLHEEYGERLGHVLPMVRHWATAIAANPSARWTKVAAERLTPEAVELIREILGRVPAYREKPRHNGYVEVVVYMEPRTADLLRGMIWTCSVIDEPWVTGLLGDVALATGTGVGGSGPNSRNERVANAALGVLDRRGGLDVVPQLARVQAKVRKKSILTKVAAILVSIGAREGLSPDQLLERTVPAFGLGFDGTRTDGGLTLSVTGAITYDGRKTIPKSVDRALLAKFRAAAAELKKALPAERFRVERALAAERVWRWRDACALYLDHPVTGGYARTLIWEVVQGPAGLPARVEGERWELTDPVGRRVGVDPETPVRLWHPLRHTADEVRRWRDHLLDAGLRQPFKQVFREVYLLTPAEEETRDHSRRFADHRLRYGQAKALLTERGWTGMSLGHWDAAGGSDQCTATKGLPGGLTVAWDFWADVHADDHTGTVAVCVSGDVRFHDERGGRVALAEVPPLLLSEALRDADLAVGVTSTGLDPEGDGDYWRSYGFGDLTESAKTRRDALTRLLPRLAIADRCALTDRFLVVRGELRTYKIHLGSGNILMEPNDAYLCIVPTGGGDRVFLPFEEDGGMLSVVLSKAFLLAADAEITDPSITHQILR</sequence>
<dbReference type="Pfam" id="PF13569">
    <property type="entry name" value="DUF4132"/>
    <property type="match status" value="1"/>
</dbReference>
<accession>A0A4U3M6G9</accession>